<keyword evidence="1" id="KW-0472">Membrane</keyword>
<dbReference type="EMBL" id="JAFEJS010000001">
    <property type="protein sequence ID" value="MBT1171958.1"/>
    <property type="molecule type" value="Genomic_DNA"/>
</dbReference>
<comment type="caution">
    <text evidence="2">The sequence shown here is derived from an EMBL/GenBank/DDBJ whole genome shotgun (WGS) entry which is preliminary data.</text>
</comment>
<dbReference type="Proteomes" id="UP000773064">
    <property type="component" value="Unassembled WGS sequence"/>
</dbReference>
<sequence>MTYANTIDPMTGPSAGPDRNHAVPRAYAAARRGPSVRAAFRWETRKAGNLWYWIAVVLFDAIGMFNGWSQYVDYRAEFTEQGVTWAAVWGQAILLPSMVFMPMLTAAFAAQIEANEHRGRNWRRLNAVGAADVAVAGKMLHGLTASLLTVLVFEAEFILVGRLAAGFDLADLGPFLIRGVPLTLSVWAIMTLTQAAGAKAESFAGTMSVMMLLTIGGCALSIAAPAVARAYPLALITGASAVRDLADVADPVSMLVSTIVAATWVAIGALLFRRLARRAV</sequence>
<evidence type="ECO:0000256" key="1">
    <source>
        <dbReference type="SAM" id="Phobius"/>
    </source>
</evidence>
<keyword evidence="1" id="KW-0812">Transmembrane</keyword>
<dbReference type="RefSeq" id="WP_214357236.1">
    <property type="nucleotide sequence ID" value="NZ_JAFEJS010000001.1"/>
</dbReference>
<feature type="transmembrane region" description="Helical" evidence="1">
    <location>
        <begin position="50"/>
        <end position="68"/>
    </location>
</feature>
<gene>
    <name evidence="2" type="ORF">JS528_01005</name>
</gene>
<feature type="transmembrane region" description="Helical" evidence="1">
    <location>
        <begin position="133"/>
        <end position="155"/>
    </location>
</feature>
<feature type="transmembrane region" description="Helical" evidence="1">
    <location>
        <begin position="175"/>
        <end position="197"/>
    </location>
</feature>
<organism evidence="2 3">
    <name type="scientific">Bifidobacterium santillanense</name>
    <dbReference type="NCBI Taxonomy" id="2809028"/>
    <lineage>
        <taxon>Bacteria</taxon>
        <taxon>Bacillati</taxon>
        <taxon>Actinomycetota</taxon>
        <taxon>Actinomycetes</taxon>
        <taxon>Bifidobacteriales</taxon>
        <taxon>Bifidobacteriaceae</taxon>
        <taxon>Bifidobacterium</taxon>
    </lineage>
</organism>
<reference evidence="2 3" key="1">
    <citation type="journal article" date="2021" name="Environ. Microbiol.">
        <title>Genetic insights into the dark matter of the mammalian gut microbiota through targeted genome reconstruction.</title>
        <authorList>
            <person name="Lugli G.A."/>
            <person name="Alessandri G."/>
            <person name="Milani C."/>
            <person name="Viappiani A."/>
            <person name="Fontana F."/>
            <person name="Tarracchini C."/>
            <person name="Mancabelli L."/>
            <person name="Argentini C."/>
            <person name="Ruiz L."/>
            <person name="Margolles A."/>
            <person name="van Sinderen D."/>
            <person name="Turroni F."/>
            <person name="Ventura M."/>
        </authorList>
    </citation>
    <scope>NUCLEOTIDE SEQUENCE [LARGE SCALE GENOMIC DNA]</scope>
    <source>
        <strain evidence="2 3">MA2</strain>
    </source>
</reference>
<keyword evidence="1" id="KW-1133">Transmembrane helix</keyword>
<protein>
    <submittedName>
        <fullName evidence="2">ABC transporter permease</fullName>
    </submittedName>
</protein>
<keyword evidence="3" id="KW-1185">Reference proteome</keyword>
<feature type="transmembrane region" description="Helical" evidence="1">
    <location>
        <begin position="209"/>
        <end position="231"/>
    </location>
</feature>
<evidence type="ECO:0000313" key="3">
    <source>
        <dbReference type="Proteomes" id="UP000773064"/>
    </source>
</evidence>
<evidence type="ECO:0000313" key="2">
    <source>
        <dbReference type="EMBL" id="MBT1171958.1"/>
    </source>
</evidence>
<feature type="transmembrane region" description="Helical" evidence="1">
    <location>
        <begin position="88"/>
        <end position="112"/>
    </location>
</feature>
<feature type="transmembrane region" description="Helical" evidence="1">
    <location>
        <begin position="251"/>
        <end position="272"/>
    </location>
</feature>
<name>A0ABS5UM59_9BIFI</name>
<accession>A0ABS5UM59</accession>
<proteinExistence type="predicted"/>